<dbReference type="AlphaFoldDB" id="A0A9P8ALH8"/>
<sequence>MAQGKSFRHLPSPHPGRTHALPFPSLRPFSSSQRTRPIERLVSLVFVRLLAKEPDILVNANDCFPSKAFGMVFFHTIAIAIEITDTRKGHTHTIIVPSRMQSRVHYSPGDWLRQLRMAFTTCLVGYYVVLALPPLFD</sequence>
<dbReference type="GeneID" id="66100374"/>
<reference evidence="2" key="1">
    <citation type="submission" date="2020-11" db="EMBL/GenBank/DDBJ databases">
        <title>Adaptations for nitrogen fixation in a non-lichenized fungal sporocarp promotes dispersal by wood-feeding termites.</title>
        <authorList>
            <consortium name="DOE Joint Genome Institute"/>
            <person name="Koch R.A."/>
            <person name="Yoon G."/>
            <person name="Arayal U."/>
            <person name="Lail K."/>
            <person name="Amirebrahimi M."/>
            <person name="Labutti K."/>
            <person name="Lipzen A."/>
            <person name="Riley R."/>
            <person name="Barry K."/>
            <person name="Henrissat B."/>
            <person name="Grigoriev I.V."/>
            <person name="Herr J.R."/>
            <person name="Aime M.C."/>
        </authorList>
    </citation>
    <scope>NUCLEOTIDE SEQUENCE</scope>
    <source>
        <strain evidence="2">MCA 3950</strain>
    </source>
</reference>
<accession>A0A9P8ALH8</accession>
<feature type="region of interest" description="Disordered" evidence="1">
    <location>
        <begin position="1"/>
        <end position="31"/>
    </location>
</feature>
<protein>
    <submittedName>
        <fullName evidence="2">Uncharacterized protein</fullName>
    </submittedName>
</protein>
<name>A0A9P8ALH8_9AGAR</name>
<evidence type="ECO:0000313" key="3">
    <source>
        <dbReference type="Proteomes" id="UP000812287"/>
    </source>
</evidence>
<dbReference type="RefSeq" id="XP_043033156.1">
    <property type="nucleotide sequence ID" value="XM_043178087.1"/>
</dbReference>
<dbReference type="EMBL" id="MU250587">
    <property type="protein sequence ID" value="KAG7439656.1"/>
    <property type="molecule type" value="Genomic_DNA"/>
</dbReference>
<comment type="caution">
    <text evidence="2">The sequence shown here is derived from an EMBL/GenBank/DDBJ whole genome shotgun (WGS) entry which is preliminary data.</text>
</comment>
<proteinExistence type="predicted"/>
<feature type="compositionally biased region" description="Low complexity" evidence="1">
    <location>
        <begin position="21"/>
        <end position="31"/>
    </location>
</feature>
<evidence type="ECO:0000313" key="2">
    <source>
        <dbReference type="EMBL" id="KAG7439656.1"/>
    </source>
</evidence>
<keyword evidence="3" id="KW-1185">Reference proteome</keyword>
<evidence type="ECO:0000256" key="1">
    <source>
        <dbReference type="SAM" id="MobiDB-lite"/>
    </source>
</evidence>
<organism evidence="2 3">
    <name type="scientific">Guyanagaster necrorhizus</name>
    <dbReference type="NCBI Taxonomy" id="856835"/>
    <lineage>
        <taxon>Eukaryota</taxon>
        <taxon>Fungi</taxon>
        <taxon>Dikarya</taxon>
        <taxon>Basidiomycota</taxon>
        <taxon>Agaricomycotina</taxon>
        <taxon>Agaricomycetes</taxon>
        <taxon>Agaricomycetidae</taxon>
        <taxon>Agaricales</taxon>
        <taxon>Marasmiineae</taxon>
        <taxon>Physalacriaceae</taxon>
        <taxon>Guyanagaster</taxon>
    </lineage>
</organism>
<gene>
    <name evidence="2" type="ORF">BT62DRAFT_1013626</name>
</gene>
<dbReference type="Proteomes" id="UP000812287">
    <property type="component" value="Unassembled WGS sequence"/>
</dbReference>